<evidence type="ECO:0000256" key="1">
    <source>
        <dbReference type="ARBA" id="ARBA00023242"/>
    </source>
</evidence>
<dbReference type="STRING" id="37992.A0A4Z0YF48"/>
<dbReference type="PROSITE" id="PS50048">
    <property type="entry name" value="ZN2_CY6_FUNGAL_2"/>
    <property type="match status" value="1"/>
</dbReference>
<name>A0A4Z0YF48_9PEZI</name>
<dbReference type="SUPFAM" id="SSF57701">
    <property type="entry name" value="Zn2/Cys6 DNA-binding domain"/>
    <property type="match status" value="1"/>
</dbReference>
<dbReference type="SMART" id="SM00066">
    <property type="entry name" value="GAL4"/>
    <property type="match status" value="1"/>
</dbReference>
<dbReference type="InterPro" id="IPR036864">
    <property type="entry name" value="Zn2-C6_fun-type_DNA-bd_sf"/>
</dbReference>
<keyword evidence="1" id="KW-0539">Nucleus</keyword>
<gene>
    <name evidence="4" type="ORF">E0Z10_g5818</name>
</gene>
<dbReference type="Pfam" id="PF00172">
    <property type="entry name" value="Zn_clus"/>
    <property type="match status" value="1"/>
</dbReference>
<proteinExistence type="predicted"/>
<dbReference type="EMBL" id="SKBN01000110">
    <property type="protein sequence ID" value="TGJ82929.1"/>
    <property type="molecule type" value="Genomic_DNA"/>
</dbReference>
<organism evidence="4 5">
    <name type="scientific">Xylaria hypoxylon</name>
    <dbReference type="NCBI Taxonomy" id="37992"/>
    <lineage>
        <taxon>Eukaryota</taxon>
        <taxon>Fungi</taxon>
        <taxon>Dikarya</taxon>
        <taxon>Ascomycota</taxon>
        <taxon>Pezizomycotina</taxon>
        <taxon>Sordariomycetes</taxon>
        <taxon>Xylariomycetidae</taxon>
        <taxon>Xylariales</taxon>
        <taxon>Xylariaceae</taxon>
        <taxon>Xylaria</taxon>
    </lineage>
</organism>
<dbReference type="InterPro" id="IPR001138">
    <property type="entry name" value="Zn2Cys6_DnaBD"/>
</dbReference>
<dbReference type="GO" id="GO:0008270">
    <property type="term" value="F:zinc ion binding"/>
    <property type="evidence" value="ECO:0007669"/>
    <property type="project" value="InterPro"/>
</dbReference>
<reference evidence="4 5" key="1">
    <citation type="submission" date="2019-03" db="EMBL/GenBank/DDBJ databases">
        <title>Draft genome sequence of Xylaria hypoxylon DSM 108379, a ubiquitous saprotrophic-parasitic fungi on hardwood.</title>
        <authorList>
            <person name="Buettner E."/>
            <person name="Leonhardt S."/>
            <person name="Gebauer A.M."/>
            <person name="Liers C."/>
            <person name="Hofrichter M."/>
            <person name="Kellner H."/>
        </authorList>
    </citation>
    <scope>NUCLEOTIDE SEQUENCE [LARGE SCALE GENOMIC DNA]</scope>
    <source>
        <strain evidence="4 5">DSM 108379</strain>
    </source>
</reference>
<evidence type="ECO:0000313" key="5">
    <source>
        <dbReference type="Proteomes" id="UP000297716"/>
    </source>
</evidence>
<protein>
    <recommendedName>
        <fullName evidence="3">Zn(2)-C6 fungal-type domain-containing protein</fullName>
    </recommendedName>
</protein>
<dbReference type="OrthoDB" id="5386330at2759"/>
<evidence type="ECO:0000256" key="2">
    <source>
        <dbReference type="SAM" id="MobiDB-lite"/>
    </source>
</evidence>
<dbReference type="AlphaFoldDB" id="A0A4Z0YF48"/>
<dbReference type="CDD" id="cd00067">
    <property type="entry name" value="GAL4"/>
    <property type="match status" value="1"/>
</dbReference>
<keyword evidence="5" id="KW-1185">Reference proteome</keyword>
<dbReference type="GO" id="GO:0000981">
    <property type="term" value="F:DNA-binding transcription factor activity, RNA polymerase II-specific"/>
    <property type="evidence" value="ECO:0007669"/>
    <property type="project" value="InterPro"/>
</dbReference>
<sequence length="184" mass="20756">MTQSTEETVVATTQVETPRKHCWECLRRRLVCDSVQPVCNRCRTSGLVCPGYEEKQPLRWVKPGRVTARARRRPKVGVRADKNKNKNKKSQDDAEVDADVTQANIEDRNPSTSSDCSDDELQVMFSALSVLGIMQPGTLDAIMRYDISCENFAGVQASYICKLTLLTKPFPFFEVSLQDCMMRA</sequence>
<feature type="region of interest" description="Disordered" evidence="2">
    <location>
        <begin position="69"/>
        <end position="117"/>
    </location>
</feature>
<comment type="caution">
    <text evidence="4">The sequence shown here is derived from an EMBL/GenBank/DDBJ whole genome shotgun (WGS) entry which is preliminary data.</text>
</comment>
<accession>A0A4Z0YF48</accession>
<evidence type="ECO:0000313" key="4">
    <source>
        <dbReference type="EMBL" id="TGJ82929.1"/>
    </source>
</evidence>
<dbReference type="Gene3D" id="4.10.240.10">
    <property type="entry name" value="Zn(2)-C6 fungal-type DNA-binding domain"/>
    <property type="match status" value="1"/>
</dbReference>
<feature type="compositionally biased region" description="Basic and acidic residues" evidence="2">
    <location>
        <begin position="78"/>
        <end position="92"/>
    </location>
</feature>
<dbReference type="Proteomes" id="UP000297716">
    <property type="component" value="Unassembled WGS sequence"/>
</dbReference>
<feature type="domain" description="Zn(2)-C6 fungal-type" evidence="3">
    <location>
        <begin position="21"/>
        <end position="49"/>
    </location>
</feature>
<evidence type="ECO:0000259" key="3">
    <source>
        <dbReference type="PROSITE" id="PS50048"/>
    </source>
</evidence>